<evidence type="ECO:0000256" key="2">
    <source>
        <dbReference type="ARBA" id="ARBA00009995"/>
    </source>
</evidence>
<evidence type="ECO:0000256" key="5">
    <source>
        <dbReference type="ARBA" id="ARBA00047606"/>
    </source>
</evidence>
<dbReference type="EMBL" id="GGEC01048851">
    <property type="protein sequence ID" value="MBX29335.1"/>
    <property type="molecule type" value="Transcribed_RNA"/>
</dbReference>
<evidence type="ECO:0000256" key="6">
    <source>
        <dbReference type="RuleBase" id="RU003718"/>
    </source>
</evidence>
<evidence type="ECO:0000256" key="1">
    <source>
        <dbReference type="ARBA" id="ARBA00004935"/>
    </source>
</evidence>
<dbReference type="GO" id="GO:0047213">
    <property type="term" value="F:anthocyanidin 3-O-glucosyltransferase activity"/>
    <property type="evidence" value="ECO:0007669"/>
    <property type="project" value="UniProtKB-EC"/>
</dbReference>
<dbReference type="Pfam" id="PF00201">
    <property type="entry name" value="UDPGT"/>
    <property type="match status" value="1"/>
</dbReference>
<keyword evidence="3 6" id="KW-0328">Glycosyltransferase</keyword>
<dbReference type="SUPFAM" id="SSF53756">
    <property type="entry name" value="UDP-Glycosyltransferase/glycogen phosphorylase"/>
    <property type="match status" value="1"/>
</dbReference>
<dbReference type="FunFam" id="3.40.50.2000:FF:000047">
    <property type="entry name" value="Glycosyltransferase"/>
    <property type="match status" value="1"/>
</dbReference>
<dbReference type="GO" id="GO:0009718">
    <property type="term" value="P:anthocyanin-containing compound biosynthetic process"/>
    <property type="evidence" value="ECO:0007669"/>
    <property type="project" value="UniProtKB-UniPathway"/>
</dbReference>
<evidence type="ECO:0000256" key="3">
    <source>
        <dbReference type="ARBA" id="ARBA00022676"/>
    </source>
</evidence>
<dbReference type="InterPro" id="IPR002213">
    <property type="entry name" value="UDP_glucos_trans"/>
</dbReference>
<dbReference type="CDD" id="cd03784">
    <property type="entry name" value="GT1_Gtf-like"/>
    <property type="match status" value="1"/>
</dbReference>
<comment type="catalytic activity">
    <reaction evidence="5">
        <text>an anthocyanidin + UDP-alpha-D-glucose + H(+) = an anthocyanidin 3-O-beta-D-glucoside + UDP</text>
        <dbReference type="Rhea" id="RHEA:20093"/>
        <dbReference type="ChEBI" id="CHEBI:15378"/>
        <dbReference type="ChEBI" id="CHEBI:16307"/>
        <dbReference type="ChEBI" id="CHEBI:58223"/>
        <dbReference type="ChEBI" id="CHEBI:58885"/>
        <dbReference type="ChEBI" id="CHEBI:143576"/>
        <dbReference type="EC" id="2.4.1.115"/>
    </reaction>
</comment>
<comment type="pathway">
    <text evidence="1">Pigment biosynthesis; anthocyanin biosynthesis.</text>
</comment>
<sequence>MQNDIGSMDRQLHIFFFPFMAHGHTIPTVDMAKLFASRGLKATFITTPLNAPFFSKTIQRSKDSGLDIDIRIIEFPSQEAGLPEGCENVDSITSPENGQDLLRRFLAATAMLQGPLEKLLEEVNPDCLVADMFFPWATDAAAKFGIPRLVFHGTSFFSLSTAESIRLYEPFKKVSSDSEPFAVPNLPGDIKFTRSQLPDHTKLGVENDFVKLIKASKESELKSFGVIVNSFYELEPAYADYYRKVLGRRAWHIGPVSLCNRKMEDKAERGQEASINEHECLKWLDCKKPNSVVYICFGSIANFTSSQLKEIAVALEASGQQFIWAVRKNKVNQEHEEEWLPQGFEKKMEGRGLIIRGWAPQVLILDHEAVGGFVTHCGWNSALEGITAGKPMVAWPIAAEQFYNEKLVTEVLKTGVSVGAKQWVRLHGDYIKSENIEKAISRIMVGDEAEEARSRARKLAEMARNAVQEGGSSYSDLNALFQELRSKRI</sequence>
<dbReference type="Gene3D" id="3.40.50.2000">
    <property type="entry name" value="Glycogen Phosphorylase B"/>
    <property type="match status" value="2"/>
</dbReference>
<accession>A0A2P2MGI1</accession>
<keyword evidence="4 6" id="KW-0808">Transferase</keyword>
<evidence type="ECO:0000256" key="4">
    <source>
        <dbReference type="ARBA" id="ARBA00022679"/>
    </source>
</evidence>
<dbReference type="InterPro" id="IPR035595">
    <property type="entry name" value="UDP_glycos_trans_CS"/>
</dbReference>
<evidence type="ECO:0000256" key="7">
    <source>
        <dbReference type="RuleBase" id="RU362057"/>
    </source>
</evidence>
<dbReference type="PROSITE" id="PS00375">
    <property type="entry name" value="UDPGT"/>
    <property type="match status" value="1"/>
</dbReference>
<dbReference type="EC" id="2.4.1.-" evidence="7"/>
<dbReference type="PANTHER" id="PTHR48047:SF45">
    <property type="entry name" value="SCOPOLETIN GLUCOSYLTRANSFERASE-LIKE"/>
    <property type="match status" value="1"/>
</dbReference>
<name>A0A2P2MGI1_RHIMU</name>
<dbReference type="FunFam" id="3.40.50.2000:FF:000071">
    <property type="entry name" value="Glycosyltransferase"/>
    <property type="match status" value="1"/>
</dbReference>
<proteinExistence type="inferred from homology"/>
<protein>
    <recommendedName>
        <fullName evidence="7">Glycosyltransferase</fullName>
        <ecNumber evidence="7">2.4.1.-</ecNumber>
    </recommendedName>
</protein>
<comment type="similarity">
    <text evidence="2 6">Belongs to the UDP-glycosyltransferase family.</text>
</comment>
<reference evidence="8" key="1">
    <citation type="submission" date="2018-02" db="EMBL/GenBank/DDBJ databases">
        <title>Rhizophora mucronata_Transcriptome.</title>
        <authorList>
            <person name="Meera S.P."/>
            <person name="Sreeshan A."/>
            <person name="Augustine A."/>
        </authorList>
    </citation>
    <scope>NUCLEOTIDE SEQUENCE</scope>
    <source>
        <tissue evidence="8">Leaf</tissue>
    </source>
</reference>
<evidence type="ECO:0000313" key="8">
    <source>
        <dbReference type="EMBL" id="MBX29335.1"/>
    </source>
</evidence>
<dbReference type="UniPathway" id="UPA00009"/>
<dbReference type="AlphaFoldDB" id="A0A2P2MGI1"/>
<dbReference type="PANTHER" id="PTHR48047">
    <property type="entry name" value="GLYCOSYLTRANSFERASE"/>
    <property type="match status" value="1"/>
</dbReference>
<organism evidence="8">
    <name type="scientific">Rhizophora mucronata</name>
    <name type="common">Asiatic mangrove</name>
    <dbReference type="NCBI Taxonomy" id="61149"/>
    <lineage>
        <taxon>Eukaryota</taxon>
        <taxon>Viridiplantae</taxon>
        <taxon>Streptophyta</taxon>
        <taxon>Embryophyta</taxon>
        <taxon>Tracheophyta</taxon>
        <taxon>Spermatophyta</taxon>
        <taxon>Magnoliopsida</taxon>
        <taxon>eudicotyledons</taxon>
        <taxon>Gunneridae</taxon>
        <taxon>Pentapetalae</taxon>
        <taxon>rosids</taxon>
        <taxon>fabids</taxon>
        <taxon>Malpighiales</taxon>
        <taxon>Rhizophoraceae</taxon>
        <taxon>Rhizophora</taxon>
    </lineage>
</organism>